<dbReference type="EMBL" id="FMAF01000003">
    <property type="protein sequence ID" value="SCB18346.1"/>
    <property type="molecule type" value="Genomic_DNA"/>
</dbReference>
<dbReference type="Gene3D" id="1.10.10.60">
    <property type="entry name" value="Homeodomain-like"/>
    <property type="match status" value="1"/>
</dbReference>
<reference evidence="2 3" key="1">
    <citation type="submission" date="2016-08" db="EMBL/GenBank/DDBJ databases">
        <authorList>
            <person name="Seilhamer J.J."/>
        </authorList>
    </citation>
    <scope>NUCLEOTIDE SEQUENCE [LARGE SCALE GENOMIC DNA]</scope>
    <source>
        <strain evidence="2 3">P1-7</strain>
    </source>
</reference>
<keyword evidence="1" id="KW-0472">Membrane</keyword>
<name>A0A1C3US75_9HYPH</name>
<dbReference type="OrthoDB" id="7860387at2"/>
<dbReference type="Proteomes" id="UP000199205">
    <property type="component" value="Unassembled WGS sequence"/>
</dbReference>
<keyword evidence="1" id="KW-0812">Transmembrane</keyword>
<evidence type="ECO:0000313" key="2">
    <source>
        <dbReference type="EMBL" id="SCB18346.1"/>
    </source>
</evidence>
<evidence type="ECO:0000256" key="1">
    <source>
        <dbReference type="SAM" id="Phobius"/>
    </source>
</evidence>
<evidence type="ECO:0000313" key="3">
    <source>
        <dbReference type="Proteomes" id="UP000199205"/>
    </source>
</evidence>
<keyword evidence="1" id="KW-1133">Transmembrane helix</keyword>
<accession>A0A1C3US75</accession>
<proteinExistence type="predicted"/>
<feature type="transmembrane region" description="Helical" evidence="1">
    <location>
        <begin position="17"/>
        <end position="36"/>
    </location>
</feature>
<dbReference type="AlphaFoldDB" id="A0A1C3US75"/>
<sequence length="119" mass="13079">MAEIRVPAHLQRYVTPLGIETAITFLMAFGGSYIYVSEHPQDRSDVVNVIGREATIALAKHIGAGGFMCPTGKPFIAAHLKYNKGLNANEIARQLHTTHVTVRKWLKSAECSQLDLFGT</sequence>
<organism evidence="2 3">
    <name type="scientific">Rhizobium lusitanum</name>
    <dbReference type="NCBI Taxonomy" id="293958"/>
    <lineage>
        <taxon>Bacteria</taxon>
        <taxon>Pseudomonadati</taxon>
        <taxon>Pseudomonadota</taxon>
        <taxon>Alphaproteobacteria</taxon>
        <taxon>Hyphomicrobiales</taxon>
        <taxon>Rhizobiaceae</taxon>
        <taxon>Rhizobium/Agrobacterium group</taxon>
        <taxon>Rhizobium</taxon>
    </lineage>
</organism>
<protein>
    <submittedName>
        <fullName evidence="2">Uncharacterized protein</fullName>
    </submittedName>
</protein>
<dbReference type="RefSeq" id="WP_092573385.1">
    <property type="nucleotide sequence ID" value="NZ_FMAF01000003.1"/>
</dbReference>
<gene>
    <name evidence="2" type="ORF">GA0061101_103251</name>
</gene>